<comment type="caution">
    <text evidence="1">The sequence shown here is derived from an EMBL/GenBank/DDBJ whole genome shotgun (WGS) entry which is preliminary data.</text>
</comment>
<gene>
    <name evidence="1" type="ORF">Tci_063606</name>
</gene>
<reference evidence="1" key="1">
    <citation type="journal article" date="2019" name="Sci. Rep.">
        <title>Draft genome of Tanacetum cinerariifolium, the natural source of mosquito coil.</title>
        <authorList>
            <person name="Yamashiro T."/>
            <person name="Shiraishi A."/>
            <person name="Satake H."/>
            <person name="Nakayama K."/>
        </authorList>
    </citation>
    <scope>NUCLEOTIDE SEQUENCE</scope>
</reference>
<protein>
    <submittedName>
        <fullName evidence="1">Uncharacterized protein</fullName>
    </submittedName>
</protein>
<name>A0A6L2NZC7_TANCI</name>
<accession>A0A6L2NZC7</accession>
<organism evidence="1">
    <name type="scientific">Tanacetum cinerariifolium</name>
    <name type="common">Dalmatian daisy</name>
    <name type="synonym">Chrysanthemum cinerariifolium</name>
    <dbReference type="NCBI Taxonomy" id="118510"/>
    <lineage>
        <taxon>Eukaryota</taxon>
        <taxon>Viridiplantae</taxon>
        <taxon>Streptophyta</taxon>
        <taxon>Embryophyta</taxon>
        <taxon>Tracheophyta</taxon>
        <taxon>Spermatophyta</taxon>
        <taxon>Magnoliopsida</taxon>
        <taxon>eudicotyledons</taxon>
        <taxon>Gunneridae</taxon>
        <taxon>Pentapetalae</taxon>
        <taxon>asterids</taxon>
        <taxon>campanulids</taxon>
        <taxon>Asterales</taxon>
        <taxon>Asteraceae</taxon>
        <taxon>Asteroideae</taxon>
        <taxon>Anthemideae</taxon>
        <taxon>Anthemidinae</taxon>
        <taxon>Tanacetum</taxon>
    </lineage>
</organism>
<dbReference type="AlphaFoldDB" id="A0A6L2NZC7"/>
<sequence>MRQLFYKSQINRFNKHDVYSTSTILSVVSVKVDKQFGYDYLQEIGVRRAYQKLYTFKESDFPKLHLNGIKDMLLLHVQNKLLHLDDDDIIDLAVALRMFTRRIVIQKGVEDVQLGVESYYRKLNITPPQKEIAGISTKESYTTSYDPKGVVYMNSRKCKRLMRAEELYKFSDRTLQYVRKNLHLRLLNLKLGYNKDMPRRNEQTSIKIKHILWCN</sequence>
<proteinExistence type="predicted"/>
<dbReference type="EMBL" id="BKCJ010010447">
    <property type="protein sequence ID" value="GEU91628.1"/>
    <property type="molecule type" value="Genomic_DNA"/>
</dbReference>
<evidence type="ECO:0000313" key="1">
    <source>
        <dbReference type="EMBL" id="GEU91628.1"/>
    </source>
</evidence>